<dbReference type="AlphaFoldDB" id="A0ABD0YVE7"/>
<keyword evidence="3" id="KW-1185">Reference proteome</keyword>
<feature type="region of interest" description="Disordered" evidence="1">
    <location>
        <begin position="104"/>
        <end position="190"/>
    </location>
</feature>
<dbReference type="EMBL" id="JBFDAA010000002">
    <property type="protein sequence ID" value="KAL1139923.1"/>
    <property type="molecule type" value="Genomic_DNA"/>
</dbReference>
<reference evidence="2 3" key="1">
    <citation type="submission" date="2024-07" db="EMBL/GenBank/DDBJ databases">
        <title>Chromosome-level genome assembly of the water stick insect Ranatra chinensis (Heteroptera: Nepidae).</title>
        <authorList>
            <person name="Liu X."/>
        </authorList>
    </citation>
    <scope>NUCLEOTIDE SEQUENCE [LARGE SCALE GENOMIC DNA]</scope>
    <source>
        <strain evidence="2">Cailab_2021Rc</strain>
        <tissue evidence="2">Muscle</tissue>
    </source>
</reference>
<evidence type="ECO:0000313" key="3">
    <source>
        <dbReference type="Proteomes" id="UP001558652"/>
    </source>
</evidence>
<proteinExistence type="predicted"/>
<sequence length="251" mass="27136">MNAILKIEKWTSWTGSVNINFMRWAPTPQTYYVGCSPTGEVDLSDIDLVIQSCENGHGRGCRRIWAATIREKPSASPFVRTLPEIRQRKVGDLNLRAVFHGLVPRERGRGGGGPSRAGASGAGRGGAGASRAESRAESGAERRAGAGVSVRESCTTWEGGGAWQSIASRQRREERAGRPQPPPEPAPDWATSHVCARLKTLPPPIDIGSILPSSRLPVTATLPLPFLDKLWPDNLSVTGLDYASPPERWIL</sequence>
<comment type="caution">
    <text evidence="2">The sequence shown here is derived from an EMBL/GenBank/DDBJ whole genome shotgun (WGS) entry which is preliminary data.</text>
</comment>
<gene>
    <name evidence="2" type="ORF">AAG570_006900</name>
</gene>
<name>A0ABD0YVE7_9HEMI</name>
<dbReference type="Proteomes" id="UP001558652">
    <property type="component" value="Unassembled WGS sequence"/>
</dbReference>
<protein>
    <submittedName>
        <fullName evidence="2">Uncharacterized protein</fullName>
    </submittedName>
</protein>
<organism evidence="2 3">
    <name type="scientific">Ranatra chinensis</name>
    <dbReference type="NCBI Taxonomy" id="642074"/>
    <lineage>
        <taxon>Eukaryota</taxon>
        <taxon>Metazoa</taxon>
        <taxon>Ecdysozoa</taxon>
        <taxon>Arthropoda</taxon>
        <taxon>Hexapoda</taxon>
        <taxon>Insecta</taxon>
        <taxon>Pterygota</taxon>
        <taxon>Neoptera</taxon>
        <taxon>Paraneoptera</taxon>
        <taxon>Hemiptera</taxon>
        <taxon>Heteroptera</taxon>
        <taxon>Panheteroptera</taxon>
        <taxon>Nepomorpha</taxon>
        <taxon>Nepidae</taxon>
        <taxon>Ranatrinae</taxon>
        <taxon>Ranatra</taxon>
    </lineage>
</organism>
<feature type="compositionally biased region" description="Basic and acidic residues" evidence="1">
    <location>
        <begin position="132"/>
        <end position="144"/>
    </location>
</feature>
<feature type="compositionally biased region" description="Gly residues" evidence="1">
    <location>
        <begin position="110"/>
        <end position="128"/>
    </location>
</feature>
<evidence type="ECO:0000313" key="2">
    <source>
        <dbReference type="EMBL" id="KAL1139923.1"/>
    </source>
</evidence>
<evidence type="ECO:0000256" key="1">
    <source>
        <dbReference type="SAM" id="MobiDB-lite"/>
    </source>
</evidence>
<accession>A0ABD0YVE7</accession>